<feature type="compositionally biased region" description="Gly residues" evidence="1">
    <location>
        <begin position="1"/>
        <end position="14"/>
    </location>
</feature>
<dbReference type="EnsemblMetazoa" id="G7487.1">
    <property type="protein sequence ID" value="G7487.1:cds"/>
    <property type="gene ID" value="G7487"/>
</dbReference>
<evidence type="ECO:0000313" key="3">
    <source>
        <dbReference type="Proteomes" id="UP000005408"/>
    </source>
</evidence>
<evidence type="ECO:0000256" key="1">
    <source>
        <dbReference type="SAM" id="MobiDB-lite"/>
    </source>
</evidence>
<evidence type="ECO:0000313" key="2">
    <source>
        <dbReference type="EnsemblMetazoa" id="G7487.1:cds"/>
    </source>
</evidence>
<feature type="region of interest" description="Disordered" evidence="1">
    <location>
        <begin position="220"/>
        <end position="241"/>
    </location>
</feature>
<protein>
    <submittedName>
        <fullName evidence="2">Uncharacterized protein</fullName>
    </submittedName>
</protein>
<feature type="compositionally biased region" description="Low complexity" evidence="1">
    <location>
        <begin position="280"/>
        <end position="293"/>
    </location>
</feature>
<dbReference type="Proteomes" id="UP000005408">
    <property type="component" value="Unassembled WGS sequence"/>
</dbReference>
<organism evidence="2 3">
    <name type="scientific">Magallana gigas</name>
    <name type="common">Pacific oyster</name>
    <name type="synonym">Crassostrea gigas</name>
    <dbReference type="NCBI Taxonomy" id="29159"/>
    <lineage>
        <taxon>Eukaryota</taxon>
        <taxon>Metazoa</taxon>
        <taxon>Spiralia</taxon>
        <taxon>Lophotrochozoa</taxon>
        <taxon>Mollusca</taxon>
        <taxon>Bivalvia</taxon>
        <taxon>Autobranchia</taxon>
        <taxon>Pteriomorphia</taxon>
        <taxon>Ostreida</taxon>
        <taxon>Ostreoidea</taxon>
        <taxon>Ostreidae</taxon>
        <taxon>Magallana</taxon>
    </lineage>
</organism>
<feature type="region of interest" description="Disordered" evidence="1">
    <location>
        <begin position="270"/>
        <end position="293"/>
    </location>
</feature>
<feature type="compositionally biased region" description="Low complexity" evidence="1">
    <location>
        <begin position="29"/>
        <end position="39"/>
    </location>
</feature>
<keyword evidence="3" id="KW-1185">Reference proteome</keyword>
<reference evidence="2" key="1">
    <citation type="submission" date="2022-08" db="UniProtKB">
        <authorList>
            <consortium name="EnsemblMetazoa"/>
        </authorList>
    </citation>
    <scope>IDENTIFICATION</scope>
    <source>
        <strain evidence="2">05x7-T-G4-1.051#20</strain>
    </source>
</reference>
<accession>A0A8W8NQW3</accession>
<sequence>MADGQGSFGLGRGGSWNRSGMGVPGGKGAKPAGLAGAQGRDMDAMGGHVPDRFDQLFGFVTPFRPPVYSTPQARTVEDSTVVGEVDMFLTREVNRGEAVRETNVLGTAEGEQGNVGAGQMDPVSMARYEAREYARGDQGASELQARVGALESQLAQITQLLVGIFRPRGCWRQWGNSSDSHFGAHARQSKGAVPWGEPLYVGAVPDTPVLESLSSHRGVMHSCSEPSETHSHSHSSLGQGYNVTFSTPAPRSATVDSQVRAAYPLVRENMSLGTPGRSGGSVSTSSSSWGRSGRNIPAEAKSLRYNGSLEWGLFYAKFRTLARYYGWTDDDSMLALSVSVEGPALKYYHILSSRGEEMSFGELALRFEQRFGKGTLQAASQVEFNAMTQGSEESLEQWGDRVMEIAQQALGARVPGQVLQEQAVLRCDGLPGSASRTETHR</sequence>
<feature type="region of interest" description="Disordered" evidence="1">
    <location>
        <begin position="1"/>
        <end position="47"/>
    </location>
</feature>
<dbReference type="AlphaFoldDB" id="A0A8W8NQW3"/>
<name>A0A8W8NQW3_MAGGI</name>
<proteinExistence type="predicted"/>